<dbReference type="RefSeq" id="WP_147295414.1">
    <property type="nucleotide sequence ID" value="NZ_LR994544.1"/>
</dbReference>
<protein>
    <submittedName>
        <fullName evidence="1">Uncharacterized protein</fullName>
    </submittedName>
</protein>
<keyword evidence="2" id="KW-1185">Reference proteome</keyword>
<dbReference type="EMBL" id="UIHB01000001">
    <property type="protein sequence ID" value="SUZ26840.1"/>
    <property type="molecule type" value="Genomic_DNA"/>
</dbReference>
<dbReference type="AlphaFoldDB" id="A0AA46C5P3"/>
<comment type="caution">
    <text evidence="1">The sequence shown here is derived from an EMBL/GenBank/DDBJ whole genome shotgun (WGS) entry which is preliminary data.</text>
</comment>
<name>A0AA46C5P3_9XANT</name>
<reference evidence="1 2" key="1">
    <citation type="submission" date="2018-06" db="EMBL/GenBank/DDBJ databases">
        <authorList>
            <person name="Pothier F. J."/>
        </authorList>
    </citation>
    <scope>NUCLEOTIDE SEQUENCE [LARGE SCALE GENOMIC DNA]</scope>
    <source>
        <strain evidence="1 2">CPBF 424</strain>
    </source>
</reference>
<gene>
    <name evidence="1" type="ORF">CPBF424_06010</name>
</gene>
<organism evidence="1 2">
    <name type="scientific">Xanthomonas euroxanthea</name>
    <dbReference type="NCBI Taxonomy" id="2259622"/>
    <lineage>
        <taxon>Bacteria</taxon>
        <taxon>Pseudomonadati</taxon>
        <taxon>Pseudomonadota</taxon>
        <taxon>Gammaproteobacteria</taxon>
        <taxon>Lysobacterales</taxon>
        <taxon>Lysobacteraceae</taxon>
        <taxon>Xanthomonas</taxon>
    </lineage>
</organism>
<dbReference type="Proteomes" id="UP000254168">
    <property type="component" value="Unassembled WGS sequence"/>
</dbReference>
<proteinExistence type="predicted"/>
<evidence type="ECO:0000313" key="2">
    <source>
        <dbReference type="Proteomes" id="UP000254168"/>
    </source>
</evidence>
<sequence length="206" mass="23267">MTQLSFLSDIINAAKNHPLVSVGSAAIGVFYLGICAAPTYNKITGNQTFTASEIKENFIDREDVATNYIGRNDLLAKYVSKDSFDELNLKISKIQEENNELLKNHNILTSTLSDERQQRMLAESKSTERSAACSNIWNQIQATKLSEEQIASQIEANMRAFAWITDANGTRIYPQQKLERDELLRRSEQTQSKLSQLHAQYTNCVN</sequence>
<accession>A0AA46C5P3</accession>
<evidence type="ECO:0000313" key="1">
    <source>
        <dbReference type="EMBL" id="SUZ26840.1"/>
    </source>
</evidence>